<evidence type="ECO:0000313" key="4">
    <source>
        <dbReference type="EMBL" id="QJX00642.1"/>
    </source>
</evidence>
<organism evidence="4 5">
    <name type="scientific">Frigoriglobus tundricola</name>
    <dbReference type="NCBI Taxonomy" id="2774151"/>
    <lineage>
        <taxon>Bacteria</taxon>
        <taxon>Pseudomonadati</taxon>
        <taxon>Planctomycetota</taxon>
        <taxon>Planctomycetia</taxon>
        <taxon>Gemmatales</taxon>
        <taxon>Gemmataceae</taxon>
        <taxon>Frigoriglobus</taxon>
    </lineage>
</organism>
<evidence type="ECO:0000313" key="5">
    <source>
        <dbReference type="Proteomes" id="UP000503447"/>
    </source>
</evidence>
<keyword evidence="4" id="KW-0489">Methyltransferase</keyword>
<name>A0A6M5Z535_9BACT</name>
<dbReference type="SUPFAM" id="SSF52172">
    <property type="entry name" value="CheY-like"/>
    <property type="match status" value="1"/>
</dbReference>
<dbReference type="GO" id="GO:0000160">
    <property type="term" value="P:phosphorelay signal transduction system"/>
    <property type="evidence" value="ECO:0007669"/>
    <property type="project" value="InterPro"/>
</dbReference>
<dbReference type="RefSeq" id="WP_171475349.1">
    <property type="nucleotide sequence ID" value="NZ_CP053452.2"/>
</dbReference>
<evidence type="ECO:0000256" key="2">
    <source>
        <dbReference type="PROSITE-ProRule" id="PRU00169"/>
    </source>
</evidence>
<dbReference type="PANTHER" id="PTHR44591">
    <property type="entry name" value="STRESS RESPONSE REGULATOR PROTEIN 1"/>
    <property type="match status" value="1"/>
</dbReference>
<reference evidence="5" key="1">
    <citation type="submission" date="2020-05" db="EMBL/GenBank/DDBJ databases">
        <title>Frigoriglobus tundricola gen. nov., sp. nov., a psychrotolerant cellulolytic planctomycete of the family Gemmataceae with two divergent copies of 16S rRNA gene.</title>
        <authorList>
            <person name="Kulichevskaya I.S."/>
            <person name="Ivanova A.A."/>
            <person name="Naumoff D.G."/>
            <person name="Beletsky A.V."/>
            <person name="Rijpstra W.I.C."/>
            <person name="Sinninghe Damste J.S."/>
            <person name="Mardanov A.V."/>
            <person name="Ravin N.V."/>
            <person name="Dedysh S.N."/>
        </authorList>
    </citation>
    <scope>NUCLEOTIDE SEQUENCE [LARGE SCALE GENOMIC DNA]</scope>
    <source>
        <strain evidence="5">PL17</strain>
    </source>
</reference>
<dbReference type="InterPro" id="IPR050595">
    <property type="entry name" value="Bact_response_regulator"/>
</dbReference>
<dbReference type="EMBL" id="CP053452">
    <property type="protein sequence ID" value="QJX00642.1"/>
    <property type="molecule type" value="Genomic_DNA"/>
</dbReference>
<dbReference type="GO" id="GO:0008168">
    <property type="term" value="F:methyltransferase activity"/>
    <property type="evidence" value="ECO:0007669"/>
    <property type="project" value="UniProtKB-KW"/>
</dbReference>
<dbReference type="InterPro" id="IPR011006">
    <property type="entry name" value="CheY-like_superfamily"/>
</dbReference>
<accession>A0A6M5Z535</accession>
<evidence type="ECO:0000259" key="3">
    <source>
        <dbReference type="PROSITE" id="PS50110"/>
    </source>
</evidence>
<keyword evidence="4" id="KW-0808">Transferase</keyword>
<feature type="domain" description="Response regulatory" evidence="3">
    <location>
        <begin position="9"/>
        <end position="124"/>
    </location>
</feature>
<dbReference type="PROSITE" id="PS50110">
    <property type="entry name" value="RESPONSE_REGULATORY"/>
    <property type="match status" value="1"/>
</dbReference>
<evidence type="ECO:0000256" key="1">
    <source>
        <dbReference type="ARBA" id="ARBA00022553"/>
    </source>
</evidence>
<dbReference type="GO" id="GO:0032259">
    <property type="term" value="P:methylation"/>
    <property type="evidence" value="ECO:0007669"/>
    <property type="project" value="UniProtKB-KW"/>
</dbReference>
<dbReference type="AlphaFoldDB" id="A0A6M5Z535"/>
<sequence length="146" mass="15627">MSPGPVTLRVLVVDDNRDAADTLADLLRLYGADVRACYSAETALAQLGTFDFQAAILDIHMPGVDGCELAQRLRAATPARLLLVALTGVSDDAARRRTAEAGFDLHLTKASASDILVAALAAFGRWLVENRPADDHHFDDTSRAPN</sequence>
<dbReference type="Gene3D" id="3.40.50.2300">
    <property type="match status" value="1"/>
</dbReference>
<dbReference type="PANTHER" id="PTHR44591:SF3">
    <property type="entry name" value="RESPONSE REGULATORY DOMAIN-CONTAINING PROTEIN"/>
    <property type="match status" value="1"/>
</dbReference>
<dbReference type="Pfam" id="PF00072">
    <property type="entry name" value="Response_reg"/>
    <property type="match status" value="1"/>
</dbReference>
<keyword evidence="5" id="KW-1185">Reference proteome</keyword>
<dbReference type="InterPro" id="IPR001789">
    <property type="entry name" value="Sig_transdc_resp-reg_receiver"/>
</dbReference>
<dbReference type="Proteomes" id="UP000503447">
    <property type="component" value="Chromosome"/>
</dbReference>
<protein>
    <submittedName>
        <fullName evidence="4">Chemotaxis protein methyltransferase CheR</fullName>
    </submittedName>
</protein>
<dbReference type="SMART" id="SM00448">
    <property type="entry name" value="REC"/>
    <property type="match status" value="1"/>
</dbReference>
<proteinExistence type="predicted"/>
<feature type="modified residue" description="4-aspartylphosphate" evidence="2">
    <location>
        <position position="58"/>
    </location>
</feature>
<keyword evidence="1 2" id="KW-0597">Phosphoprotein</keyword>
<dbReference type="KEGG" id="ftj:FTUN_8274"/>
<gene>
    <name evidence="4" type="ORF">FTUN_8274</name>
</gene>